<accession>A0ABD1SFI3</accession>
<proteinExistence type="predicted"/>
<sequence length="142" mass="16124">MPIIRAPPTKKTTTLTVVVKCRPLTARERGHDIVRVHNDQEVVVLDPDLSKDYLDRIQNRTKERRYTFDYAFGPNSTNLLSRQVLQIIFLNFLKLFNILCDLYNKNFMYTTMNKDIMIRMKTKAAGISSPVKSAAGGGGSEG</sequence>
<name>A0ABD1SFI3_9LAMI</name>
<protein>
    <submittedName>
        <fullName evidence="1">P-loop containing nucleoside triphosphate hydrolase superfamily protein</fullName>
    </submittedName>
</protein>
<dbReference type="InterPro" id="IPR027417">
    <property type="entry name" value="P-loop_NTPase"/>
</dbReference>
<dbReference type="Proteomes" id="UP001604336">
    <property type="component" value="Unassembled WGS sequence"/>
</dbReference>
<dbReference type="SUPFAM" id="SSF52540">
    <property type="entry name" value="P-loop containing nucleoside triphosphate hydrolases"/>
    <property type="match status" value="1"/>
</dbReference>
<dbReference type="GO" id="GO:0016787">
    <property type="term" value="F:hydrolase activity"/>
    <property type="evidence" value="ECO:0007669"/>
    <property type="project" value="UniProtKB-KW"/>
</dbReference>
<dbReference type="Gene3D" id="3.40.850.10">
    <property type="entry name" value="Kinesin motor domain"/>
    <property type="match status" value="1"/>
</dbReference>
<evidence type="ECO:0000313" key="1">
    <source>
        <dbReference type="EMBL" id="KAL2499504.1"/>
    </source>
</evidence>
<comment type="caution">
    <text evidence="1">The sequence shown here is derived from an EMBL/GenBank/DDBJ whole genome shotgun (WGS) entry which is preliminary data.</text>
</comment>
<gene>
    <name evidence="1" type="ORF">Adt_25054</name>
</gene>
<dbReference type="EMBL" id="JBFOLK010000007">
    <property type="protein sequence ID" value="KAL2499504.1"/>
    <property type="molecule type" value="Genomic_DNA"/>
</dbReference>
<dbReference type="InterPro" id="IPR036961">
    <property type="entry name" value="Kinesin_motor_dom_sf"/>
</dbReference>
<reference evidence="2" key="1">
    <citation type="submission" date="2024-07" db="EMBL/GenBank/DDBJ databases">
        <title>Two chromosome-level genome assemblies of Korean endemic species Abeliophyllum distichum and Forsythia ovata (Oleaceae).</title>
        <authorList>
            <person name="Jang H."/>
        </authorList>
    </citation>
    <scope>NUCLEOTIDE SEQUENCE [LARGE SCALE GENOMIC DNA]</scope>
</reference>
<keyword evidence="2" id="KW-1185">Reference proteome</keyword>
<dbReference type="AlphaFoldDB" id="A0ABD1SFI3"/>
<organism evidence="1 2">
    <name type="scientific">Abeliophyllum distichum</name>
    <dbReference type="NCBI Taxonomy" id="126358"/>
    <lineage>
        <taxon>Eukaryota</taxon>
        <taxon>Viridiplantae</taxon>
        <taxon>Streptophyta</taxon>
        <taxon>Embryophyta</taxon>
        <taxon>Tracheophyta</taxon>
        <taxon>Spermatophyta</taxon>
        <taxon>Magnoliopsida</taxon>
        <taxon>eudicotyledons</taxon>
        <taxon>Gunneridae</taxon>
        <taxon>Pentapetalae</taxon>
        <taxon>asterids</taxon>
        <taxon>lamiids</taxon>
        <taxon>Lamiales</taxon>
        <taxon>Oleaceae</taxon>
        <taxon>Forsythieae</taxon>
        <taxon>Abeliophyllum</taxon>
    </lineage>
</organism>
<evidence type="ECO:0000313" key="2">
    <source>
        <dbReference type="Proteomes" id="UP001604336"/>
    </source>
</evidence>
<keyword evidence="1" id="KW-0378">Hydrolase</keyword>